<organism evidence="1 2">
    <name type="scientific">Advenella faeciporci</name>
    <dbReference type="NCBI Taxonomy" id="797535"/>
    <lineage>
        <taxon>Bacteria</taxon>
        <taxon>Pseudomonadati</taxon>
        <taxon>Pseudomonadota</taxon>
        <taxon>Betaproteobacteria</taxon>
        <taxon>Burkholderiales</taxon>
        <taxon>Alcaligenaceae</taxon>
    </lineage>
</organism>
<proteinExistence type="predicted"/>
<evidence type="ECO:0000313" key="1">
    <source>
        <dbReference type="EMBL" id="GGW87856.1"/>
    </source>
</evidence>
<protein>
    <submittedName>
        <fullName evidence="1">Uncharacterized protein</fullName>
    </submittedName>
</protein>
<dbReference type="Proteomes" id="UP000608345">
    <property type="component" value="Unassembled WGS sequence"/>
</dbReference>
<keyword evidence="2" id="KW-1185">Reference proteome</keyword>
<dbReference type="EMBL" id="BMYS01000011">
    <property type="protein sequence ID" value="GGW87856.1"/>
    <property type="molecule type" value="Genomic_DNA"/>
</dbReference>
<reference evidence="1" key="2">
    <citation type="submission" date="2020-09" db="EMBL/GenBank/DDBJ databases">
        <authorList>
            <person name="Sun Q."/>
            <person name="Kim S."/>
        </authorList>
    </citation>
    <scope>NUCLEOTIDE SEQUENCE</scope>
    <source>
        <strain evidence="1">KCTC 23732</strain>
    </source>
</reference>
<reference evidence="1" key="1">
    <citation type="journal article" date="2014" name="Int. J. Syst. Evol. Microbiol.">
        <title>Complete genome sequence of Corynebacterium casei LMG S-19264T (=DSM 44701T), isolated from a smear-ripened cheese.</title>
        <authorList>
            <consortium name="US DOE Joint Genome Institute (JGI-PGF)"/>
            <person name="Walter F."/>
            <person name="Albersmeier A."/>
            <person name="Kalinowski J."/>
            <person name="Ruckert C."/>
        </authorList>
    </citation>
    <scope>NUCLEOTIDE SEQUENCE</scope>
    <source>
        <strain evidence="1">KCTC 23732</strain>
    </source>
</reference>
<evidence type="ECO:0000313" key="2">
    <source>
        <dbReference type="Proteomes" id="UP000608345"/>
    </source>
</evidence>
<sequence length="59" mass="7099">MHLRVYNFLLYCIHPLAALRVKGYLQYGVKINALYQFLAVNDDLRSSHEPYRTTRERRD</sequence>
<name>A0A918JLW8_9BURK</name>
<gene>
    <name evidence="1" type="ORF">GCM10011450_17250</name>
</gene>
<dbReference type="AlphaFoldDB" id="A0A918JLW8"/>
<comment type="caution">
    <text evidence="1">The sequence shown here is derived from an EMBL/GenBank/DDBJ whole genome shotgun (WGS) entry which is preliminary data.</text>
</comment>
<accession>A0A918JLW8</accession>